<proteinExistence type="predicted"/>
<reference evidence="2 3" key="1">
    <citation type="journal article" date="2018" name="Nat. Ecol. Evol.">
        <title>Pezizomycetes genomes reveal the molecular basis of ectomycorrhizal truffle lifestyle.</title>
        <authorList>
            <person name="Murat C."/>
            <person name="Payen T."/>
            <person name="Noel B."/>
            <person name="Kuo A."/>
            <person name="Morin E."/>
            <person name="Chen J."/>
            <person name="Kohler A."/>
            <person name="Krizsan K."/>
            <person name="Balestrini R."/>
            <person name="Da Silva C."/>
            <person name="Montanini B."/>
            <person name="Hainaut M."/>
            <person name="Levati E."/>
            <person name="Barry K.W."/>
            <person name="Belfiori B."/>
            <person name="Cichocki N."/>
            <person name="Clum A."/>
            <person name="Dockter R.B."/>
            <person name="Fauchery L."/>
            <person name="Guy J."/>
            <person name="Iotti M."/>
            <person name="Le Tacon F."/>
            <person name="Lindquist E.A."/>
            <person name="Lipzen A."/>
            <person name="Malagnac F."/>
            <person name="Mello A."/>
            <person name="Molinier V."/>
            <person name="Miyauchi S."/>
            <person name="Poulain J."/>
            <person name="Riccioni C."/>
            <person name="Rubini A."/>
            <person name="Sitrit Y."/>
            <person name="Splivallo R."/>
            <person name="Traeger S."/>
            <person name="Wang M."/>
            <person name="Zifcakova L."/>
            <person name="Wipf D."/>
            <person name="Zambonelli A."/>
            <person name="Paolocci F."/>
            <person name="Nowrousian M."/>
            <person name="Ottonello S."/>
            <person name="Baldrian P."/>
            <person name="Spatafora J.W."/>
            <person name="Henrissat B."/>
            <person name="Nagy L.G."/>
            <person name="Aury J.M."/>
            <person name="Wincker P."/>
            <person name="Grigoriev I.V."/>
            <person name="Bonfante P."/>
            <person name="Martin F.M."/>
        </authorList>
    </citation>
    <scope>NUCLEOTIDE SEQUENCE [LARGE SCALE GENOMIC DNA]</scope>
    <source>
        <strain evidence="2 3">RN42</strain>
    </source>
</reference>
<dbReference type="Proteomes" id="UP000275078">
    <property type="component" value="Unassembled WGS sequence"/>
</dbReference>
<evidence type="ECO:0000313" key="2">
    <source>
        <dbReference type="EMBL" id="RPA85113.1"/>
    </source>
</evidence>
<keyword evidence="3" id="KW-1185">Reference proteome</keyword>
<gene>
    <name evidence="2" type="ORF">BJ508DRAFT_359204</name>
</gene>
<accession>A0A3N4IG26</accession>
<feature type="compositionally biased region" description="Basic and acidic residues" evidence="1">
    <location>
        <begin position="1"/>
        <end position="15"/>
    </location>
</feature>
<evidence type="ECO:0000313" key="3">
    <source>
        <dbReference type="Proteomes" id="UP000275078"/>
    </source>
</evidence>
<protein>
    <submittedName>
        <fullName evidence="2">Uncharacterized protein</fullName>
    </submittedName>
</protein>
<dbReference type="AlphaFoldDB" id="A0A3N4IG26"/>
<evidence type="ECO:0000256" key="1">
    <source>
        <dbReference type="SAM" id="MobiDB-lite"/>
    </source>
</evidence>
<sequence length="604" mass="69314">MSSDQKRKSQDDSKPQQRKKSKIGSALPMPTSRLECEVISYDAVCWGKSMVLPFDPCQTSPDGSYPQLLSSLLDITAGEQAPRCNIVYLQLWSAQVGTAKGPLHLRYGGANPESDPIALVHYMDFWELYGLSSDKKKCAKWHQQIPTLGGNSEGTDRERRVLIYRLKEPTSREDYKLTTRAWLLKEMGLKIRYEYPSPPTHIGITLGRAHGITLGQDPTLAIKFQNPSPKSLEVLKHGAIRHWEAFTEDRCDTIPLYSIDATSGAGMSRTSEEFVPLLLEQLLDSSDPCVPTELRARLRNHPIREFRIDFSDKRNREEGEPHSLRYASEYYNRYPYCESSDPEVVIASRLALQLYKNEHHLFQNYETRHTPLPSICRALDTLHLNSVDVLRKVAAHDGRCFEGEWTAAIVIDGWKEWTWNKDEDEAESRRRGEQLLECLFNIARKSKGLVFICVVGAQISQWTEPGSLCRPEWNFIPIETPSVDYDRLEVTGTGLDLSTRTEKLFVPRHELCEELRIGLDGLDSNARRIVTLVRLLLEIYAIKGPVVQFSANSREMLRSRDVLDHGVFPLNPGKGWDDYERLCEDVRTDRRPEKFWRFYYFGSR</sequence>
<name>A0A3N4IG26_ASCIM</name>
<dbReference type="EMBL" id="ML119655">
    <property type="protein sequence ID" value="RPA85113.1"/>
    <property type="molecule type" value="Genomic_DNA"/>
</dbReference>
<feature type="region of interest" description="Disordered" evidence="1">
    <location>
        <begin position="1"/>
        <end position="26"/>
    </location>
</feature>
<organism evidence="2 3">
    <name type="scientific">Ascobolus immersus RN42</name>
    <dbReference type="NCBI Taxonomy" id="1160509"/>
    <lineage>
        <taxon>Eukaryota</taxon>
        <taxon>Fungi</taxon>
        <taxon>Dikarya</taxon>
        <taxon>Ascomycota</taxon>
        <taxon>Pezizomycotina</taxon>
        <taxon>Pezizomycetes</taxon>
        <taxon>Pezizales</taxon>
        <taxon>Ascobolaceae</taxon>
        <taxon>Ascobolus</taxon>
    </lineage>
</organism>